<evidence type="ECO:0000256" key="2">
    <source>
        <dbReference type="ARBA" id="ARBA00022729"/>
    </source>
</evidence>
<gene>
    <name evidence="4" type="ORF">FB474_0753</name>
</gene>
<dbReference type="InterPro" id="IPR051398">
    <property type="entry name" value="Polysacch_Deacetylase"/>
</dbReference>
<evidence type="ECO:0000259" key="3">
    <source>
        <dbReference type="PROSITE" id="PS51677"/>
    </source>
</evidence>
<sequence length="287" mass="30982">MREGRPTSGEAEAVAAAPLPGTVRVLMYHSISPAPAERGFRRYRVSPALLDEHLSALAGAGLRAVSLTDLLEQARLGRDVSRLVALTFDDAFADFTDHALPLLGHHRAQATLYVPTAHVGRDAGWLGARHGRLPLMDWPELRAASASGVEIGSHGHWHRELDVLPAREVLAEVQLSRALLEDELGTAPQSLAYPFGYATPVVRGVVHQAGFASACAVGYTTTPVPGLDPFAVQRLLVAPGTTPEQLADLLTGRQGVEATLRRWTRPAWRTARRVRHRLTGSSHVRAA</sequence>
<comment type="subcellular location">
    <subcellularLocation>
        <location evidence="1">Secreted</location>
    </subcellularLocation>
</comment>
<dbReference type="SUPFAM" id="SSF88713">
    <property type="entry name" value="Glycoside hydrolase/deacetylase"/>
    <property type="match status" value="1"/>
</dbReference>
<keyword evidence="2" id="KW-0732">Signal</keyword>
<dbReference type="RefSeq" id="WP_141787423.1">
    <property type="nucleotide sequence ID" value="NZ_BAAAKX010000013.1"/>
</dbReference>
<feature type="domain" description="NodB homology" evidence="3">
    <location>
        <begin position="82"/>
        <end position="287"/>
    </location>
</feature>
<dbReference type="Proteomes" id="UP000319514">
    <property type="component" value="Unassembled WGS sequence"/>
</dbReference>
<dbReference type="Gene3D" id="3.20.20.370">
    <property type="entry name" value="Glycoside hydrolase/deacetylase"/>
    <property type="match status" value="1"/>
</dbReference>
<dbReference type="PANTHER" id="PTHR34216:SF3">
    <property type="entry name" value="POLY-BETA-1,6-N-ACETYL-D-GLUCOSAMINE N-DEACETYLASE"/>
    <property type="match status" value="1"/>
</dbReference>
<dbReference type="InterPro" id="IPR002509">
    <property type="entry name" value="NODB_dom"/>
</dbReference>
<dbReference type="AlphaFoldDB" id="A0A542ZGI0"/>
<dbReference type="Pfam" id="PF01522">
    <property type="entry name" value="Polysacc_deac_1"/>
    <property type="match status" value="1"/>
</dbReference>
<dbReference type="InterPro" id="IPR011330">
    <property type="entry name" value="Glyco_hydro/deAcase_b/a-brl"/>
</dbReference>
<dbReference type="GO" id="GO:0005576">
    <property type="term" value="C:extracellular region"/>
    <property type="evidence" value="ECO:0007669"/>
    <property type="project" value="UniProtKB-SubCell"/>
</dbReference>
<keyword evidence="5" id="KW-1185">Reference proteome</keyword>
<dbReference type="CDD" id="cd10918">
    <property type="entry name" value="CE4_NodB_like_5s_6s"/>
    <property type="match status" value="1"/>
</dbReference>
<dbReference type="GO" id="GO:0016810">
    <property type="term" value="F:hydrolase activity, acting on carbon-nitrogen (but not peptide) bonds"/>
    <property type="evidence" value="ECO:0007669"/>
    <property type="project" value="InterPro"/>
</dbReference>
<dbReference type="PROSITE" id="PS51677">
    <property type="entry name" value="NODB"/>
    <property type="match status" value="1"/>
</dbReference>
<protein>
    <submittedName>
        <fullName evidence="4">Polysaccharide deacetylase</fullName>
    </submittedName>
</protein>
<dbReference type="GO" id="GO:0005975">
    <property type="term" value="P:carbohydrate metabolic process"/>
    <property type="evidence" value="ECO:0007669"/>
    <property type="project" value="InterPro"/>
</dbReference>
<name>A0A542ZGI0_9MICO</name>
<reference evidence="4 5" key="1">
    <citation type="submission" date="2019-06" db="EMBL/GenBank/DDBJ databases">
        <title>Sequencing the genomes of 1000 actinobacteria strains.</title>
        <authorList>
            <person name="Klenk H.-P."/>
        </authorList>
    </citation>
    <scope>NUCLEOTIDE SEQUENCE [LARGE SCALE GENOMIC DNA]</scope>
    <source>
        <strain evidence="4 5">DSM 18082</strain>
    </source>
</reference>
<comment type="caution">
    <text evidence="4">The sequence shown here is derived from an EMBL/GenBank/DDBJ whole genome shotgun (WGS) entry which is preliminary data.</text>
</comment>
<proteinExistence type="predicted"/>
<organism evidence="4 5">
    <name type="scientific">Oryzihumus leptocrescens</name>
    <dbReference type="NCBI Taxonomy" id="297536"/>
    <lineage>
        <taxon>Bacteria</taxon>
        <taxon>Bacillati</taxon>
        <taxon>Actinomycetota</taxon>
        <taxon>Actinomycetes</taxon>
        <taxon>Micrococcales</taxon>
        <taxon>Intrasporangiaceae</taxon>
        <taxon>Oryzihumus</taxon>
    </lineage>
</organism>
<accession>A0A542ZGI0</accession>
<evidence type="ECO:0000313" key="4">
    <source>
        <dbReference type="EMBL" id="TQL59399.1"/>
    </source>
</evidence>
<dbReference type="EMBL" id="VFOQ01000001">
    <property type="protein sequence ID" value="TQL59399.1"/>
    <property type="molecule type" value="Genomic_DNA"/>
</dbReference>
<dbReference type="OrthoDB" id="9782872at2"/>
<evidence type="ECO:0000313" key="5">
    <source>
        <dbReference type="Proteomes" id="UP000319514"/>
    </source>
</evidence>
<dbReference type="PANTHER" id="PTHR34216">
    <property type="match status" value="1"/>
</dbReference>
<evidence type="ECO:0000256" key="1">
    <source>
        <dbReference type="ARBA" id="ARBA00004613"/>
    </source>
</evidence>